<dbReference type="OrthoDB" id="9790469at2"/>
<dbReference type="PIRSF" id="PIRSF010256">
    <property type="entry name" value="CoxE_vWa"/>
    <property type="match status" value="1"/>
</dbReference>
<dbReference type="PANTHER" id="PTHR39338">
    <property type="entry name" value="BLL5662 PROTEIN-RELATED"/>
    <property type="match status" value="1"/>
</dbReference>
<organism evidence="1 2">
    <name type="scientific">Mycolicibacterium tokaiense</name>
    <dbReference type="NCBI Taxonomy" id="39695"/>
    <lineage>
        <taxon>Bacteria</taxon>
        <taxon>Bacillati</taxon>
        <taxon>Actinomycetota</taxon>
        <taxon>Actinomycetes</taxon>
        <taxon>Mycobacteriales</taxon>
        <taxon>Mycobacteriaceae</taxon>
        <taxon>Mycolicibacterium</taxon>
    </lineage>
</organism>
<dbReference type="EMBL" id="UGQT01000001">
    <property type="protein sequence ID" value="STZ60482.1"/>
    <property type="molecule type" value="Genomic_DNA"/>
</dbReference>
<dbReference type="InterPro" id="IPR008912">
    <property type="entry name" value="Uncharacterised_CoxE"/>
</dbReference>
<evidence type="ECO:0000313" key="1">
    <source>
        <dbReference type="EMBL" id="STZ60482.1"/>
    </source>
</evidence>
<dbReference type="RefSeq" id="WP_115279633.1">
    <property type="nucleotide sequence ID" value="NZ_AP022600.1"/>
</dbReference>
<reference evidence="1 2" key="1">
    <citation type="submission" date="2018-06" db="EMBL/GenBank/DDBJ databases">
        <authorList>
            <consortium name="Pathogen Informatics"/>
            <person name="Doyle S."/>
        </authorList>
    </citation>
    <scope>NUCLEOTIDE SEQUENCE [LARGE SCALE GENOMIC DNA]</scope>
    <source>
        <strain evidence="1 2">NCTC10821</strain>
    </source>
</reference>
<name>A0A378TI45_9MYCO</name>
<accession>A0A378TI45</accession>
<dbReference type="AlphaFoldDB" id="A0A378TI45"/>
<dbReference type="SUPFAM" id="SSF53300">
    <property type="entry name" value="vWA-like"/>
    <property type="match status" value="1"/>
</dbReference>
<evidence type="ECO:0000313" key="2">
    <source>
        <dbReference type="Proteomes" id="UP000254978"/>
    </source>
</evidence>
<dbReference type="InterPro" id="IPR036465">
    <property type="entry name" value="vWFA_dom_sf"/>
</dbReference>
<protein>
    <submittedName>
        <fullName evidence="1">VWA containing CoxE-like protein</fullName>
    </submittedName>
</protein>
<sequence length="396" mass="42282">MATPLVLRGVDRAAFAVALVARLRTAGVAVPPSGPASLVQALALLQPVVLSELYWTARVTLCSRADDLPVFDDVFAAVFGDAVLGLDPSSLTSSLLQRVSAAESMEGADGGAGPDGGLPWSTRPAAVRAGASADTERLVLDVLPSRLAARADEPFDQFDAADLQLIGTWLERAGATWPRRRSLRHTSSPHGRRVDLRRTLRASRGTGWEPLRLALSRRMLRPRRIVLICDVSRSMQPYVGVYLHLMRSAAIHATVLRPEVFACATSLRRLTPVLAHRSAEVALARANDAVEDRYSGTHLGAGLAALLSGVHGAAVRGAVVVIASDGWDSDPPEVLEHAMARLSRRAHTVVWLNPRAAASGYVPLVRPMAAALPYCDVFLPANSLVGLRELVKVLSA</sequence>
<dbReference type="PANTHER" id="PTHR39338:SF6">
    <property type="entry name" value="BLL5662 PROTEIN"/>
    <property type="match status" value="1"/>
</dbReference>
<dbReference type="CDD" id="cd00198">
    <property type="entry name" value="vWFA"/>
    <property type="match status" value="1"/>
</dbReference>
<dbReference type="InterPro" id="IPR011195">
    <property type="entry name" value="UCP010256"/>
</dbReference>
<gene>
    <name evidence="1" type="ORF">NCTC10821_04022</name>
</gene>
<keyword evidence="2" id="KW-1185">Reference proteome</keyword>
<dbReference type="Pfam" id="PF05762">
    <property type="entry name" value="VWA_CoxE"/>
    <property type="match status" value="1"/>
</dbReference>
<proteinExistence type="predicted"/>
<dbReference type="Proteomes" id="UP000254978">
    <property type="component" value="Unassembled WGS sequence"/>
</dbReference>